<keyword evidence="3" id="KW-1185">Reference proteome</keyword>
<feature type="transmembrane region" description="Helical" evidence="1">
    <location>
        <begin position="137"/>
        <end position="160"/>
    </location>
</feature>
<name>A0A6A5T3F0_9PLEO</name>
<protein>
    <submittedName>
        <fullName evidence="2">Uncharacterized protein</fullName>
    </submittedName>
</protein>
<keyword evidence="1" id="KW-0812">Transmembrane</keyword>
<sequence>MRVNVEQSGLAAHTNLLDSWMPPTRRLVGGDVSLDVLPRIRSVGTSFSALRVARLHTVDPSKVERATTTLLPSHSPPVPLFPFTLFRPLRPPEVARSFHVPPHLLFYNNLLDRYSCNIYRPHYKTSNTIGIMGMPNIFTMLMLFLLVTIVAASPMAAVTLSSSAAQCECDATCNSQFKYCVGHRVDRDFCSNLVCSANGLKCEACLACQPGASYPYDFTRNFTAAANSTTVVKREQAQEKDAQECFYICRHAGCERLCYDKDATQADEANGALVISEANMNGTMAVTLSSNSKCKQ</sequence>
<evidence type="ECO:0000313" key="2">
    <source>
        <dbReference type="EMBL" id="KAF1946680.1"/>
    </source>
</evidence>
<dbReference type="AlphaFoldDB" id="A0A6A5T3F0"/>
<keyword evidence="1" id="KW-1133">Transmembrane helix</keyword>
<evidence type="ECO:0000256" key="1">
    <source>
        <dbReference type="SAM" id="Phobius"/>
    </source>
</evidence>
<proteinExistence type="predicted"/>
<gene>
    <name evidence="2" type="ORF">EJ02DRAFT_508559</name>
</gene>
<dbReference type="EMBL" id="ML976002">
    <property type="protein sequence ID" value="KAF1946680.1"/>
    <property type="molecule type" value="Genomic_DNA"/>
</dbReference>
<accession>A0A6A5T3F0</accession>
<keyword evidence="1" id="KW-0472">Membrane</keyword>
<dbReference type="Proteomes" id="UP000800038">
    <property type="component" value="Unassembled WGS sequence"/>
</dbReference>
<reference evidence="2" key="1">
    <citation type="journal article" date="2020" name="Stud. Mycol.">
        <title>101 Dothideomycetes genomes: a test case for predicting lifestyles and emergence of pathogens.</title>
        <authorList>
            <person name="Haridas S."/>
            <person name="Albert R."/>
            <person name="Binder M."/>
            <person name="Bloem J."/>
            <person name="Labutti K."/>
            <person name="Salamov A."/>
            <person name="Andreopoulos B."/>
            <person name="Baker S."/>
            <person name="Barry K."/>
            <person name="Bills G."/>
            <person name="Bluhm B."/>
            <person name="Cannon C."/>
            <person name="Castanera R."/>
            <person name="Culley D."/>
            <person name="Daum C."/>
            <person name="Ezra D."/>
            <person name="Gonzalez J."/>
            <person name="Henrissat B."/>
            <person name="Kuo A."/>
            <person name="Liang C."/>
            <person name="Lipzen A."/>
            <person name="Lutzoni F."/>
            <person name="Magnuson J."/>
            <person name="Mondo S."/>
            <person name="Nolan M."/>
            <person name="Ohm R."/>
            <person name="Pangilinan J."/>
            <person name="Park H.-J."/>
            <person name="Ramirez L."/>
            <person name="Alfaro M."/>
            <person name="Sun H."/>
            <person name="Tritt A."/>
            <person name="Yoshinaga Y."/>
            <person name="Zwiers L.-H."/>
            <person name="Turgeon B."/>
            <person name="Goodwin S."/>
            <person name="Spatafora J."/>
            <person name="Crous P."/>
            <person name="Grigoriev I."/>
        </authorList>
    </citation>
    <scope>NUCLEOTIDE SEQUENCE</scope>
    <source>
        <strain evidence="2">CBS 161.51</strain>
    </source>
</reference>
<evidence type="ECO:0000313" key="3">
    <source>
        <dbReference type="Proteomes" id="UP000800038"/>
    </source>
</evidence>
<organism evidence="2 3">
    <name type="scientific">Clathrospora elynae</name>
    <dbReference type="NCBI Taxonomy" id="706981"/>
    <lineage>
        <taxon>Eukaryota</taxon>
        <taxon>Fungi</taxon>
        <taxon>Dikarya</taxon>
        <taxon>Ascomycota</taxon>
        <taxon>Pezizomycotina</taxon>
        <taxon>Dothideomycetes</taxon>
        <taxon>Pleosporomycetidae</taxon>
        <taxon>Pleosporales</taxon>
        <taxon>Diademaceae</taxon>
        <taxon>Clathrospora</taxon>
    </lineage>
</organism>